<dbReference type="InterPro" id="IPR004358">
    <property type="entry name" value="Sig_transdc_His_kin-like_C"/>
</dbReference>
<keyword evidence="3" id="KW-0597">Phosphoprotein</keyword>
<dbReference type="SMART" id="SM00387">
    <property type="entry name" value="HATPase_c"/>
    <property type="match status" value="1"/>
</dbReference>
<protein>
    <recommendedName>
        <fullName evidence="2">histidine kinase</fullName>
        <ecNumber evidence="2">2.7.13.3</ecNumber>
    </recommendedName>
</protein>
<evidence type="ECO:0000256" key="4">
    <source>
        <dbReference type="SAM" id="Phobius"/>
    </source>
</evidence>
<dbReference type="SMART" id="SM00388">
    <property type="entry name" value="HisKA"/>
    <property type="match status" value="1"/>
</dbReference>
<proteinExistence type="predicted"/>
<feature type="transmembrane region" description="Helical" evidence="4">
    <location>
        <begin position="234"/>
        <end position="254"/>
    </location>
</feature>
<dbReference type="InterPro" id="IPR036097">
    <property type="entry name" value="HisK_dim/P_sf"/>
</dbReference>
<dbReference type="Pfam" id="PF00512">
    <property type="entry name" value="HisKA"/>
    <property type="match status" value="1"/>
</dbReference>
<keyword evidence="6" id="KW-0808">Transferase</keyword>
<accession>A0A6M0IQW8</accession>
<evidence type="ECO:0000313" key="6">
    <source>
        <dbReference type="EMBL" id="NEU70719.1"/>
    </source>
</evidence>
<dbReference type="SUPFAM" id="SSF47384">
    <property type="entry name" value="Homodimeric domain of signal transducing histidine kinase"/>
    <property type="match status" value="1"/>
</dbReference>
<keyword evidence="7" id="KW-1185">Reference proteome</keyword>
<feature type="transmembrane region" description="Helical" evidence="4">
    <location>
        <begin position="7"/>
        <end position="26"/>
    </location>
</feature>
<comment type="caution">
    <text evidence="6">The sequence shown here is derived from an EMBL/GenBank/DDBJ whole genome shotgun (WGS) entry which is preliminary data.</text>
</comment>
<dbReference type="CDD" id="cd00075">
    <property type="entry name" value="HATPase"/>
    <property type="match status" value="1"/>
</dbReference>
<dbReference type="CDD" id="cd00082">
    <property type="entry name" value="HisKA"/>
    <property type="match status" value="1"/>
</dbReference>
<evidence type="ECO:0000256" key="1">
    <source>
        <dbReference type="ARBA" id="ARBA00000085"/>
    </source>
</evidence>
<dbReference type="AlphaFoldDB" id="A0A6M0IQW8"/>
<dbReference type="PROSITE" id="PS50109">
    <property type="entry name" value="HIS_KIN"/>
    <property type="match status" value="1"/>
</dbReference>
<dbReference type="GO" id="GO:0000155">
    <property type="term" value="F:phosphorelay sensor kinase activity"/>
    <property type="evidence" value="ECO:0007669"/>
    <property type="project" value="InterPro"/>
</dbReference>
<dbReference type="PANTHER" id="PTHR43547">
    <property type="entry name" value="TWO-COMPONENT HISTIDINE KINASE"/>
    <property type="match status" value="1"/>
</dbReference>
<sequence>MKKHINWILVLMSLCVIGIIGLQLFWNYQNYRSTAYTFGRDINESLNTAVDLEMDQRHQQLVDQVKGWLADTSFIRITCDTQNRDSNTVFHINDRYPKFPGSKGLSFGITDFNAKLKHITPEARQILIDHFGDRIVKSDLKKGTVYYYTPRLGDRLTKAFDKSRVRLHSLDSIYRKILLSKAIRTSFSLNSRDTSGRVFLTRPVNADFRRPYRKELVQATFESPDSYFLKTMKWVILSTFSLIAVCLICFGYTAKTLLSQHKLAGLKDDFINNMTHELNTPIASIKITAEALKAFDYEPARQQEYLDIIGYQTEKLTNLTARILNANRFVAGTTQNWQPVELHGLIDKAIGDMAIRFADQQATITCEAPQEALLVFGEAISLLTVFTNIIDNALKYASPNLRLTISLMATNRWVEIRFADNGVGIPTEYRTKVFDPFFRVPQGNVHNVKGYGLGLSYVNKVLRQHRGSVTVGANEPTGSQFTVKLPLL</sequence>
<dbReference type="PANTHER" id="PTHR43547:SF2">
    <property type="entry name" value="HYBRID SIGNAL TRANSDUCTION HISTIDINE KINASE C"/>
    <property type="match status" value="1"/>
</dbReference>
<dbReference type="EMBL" id="JAAGNZ010000008">
    <property type="protein sequence ID" value="NEU70719.1"/>
    <property type="molecule type" value="Genomic_DNA"/>
</dbReference>
<dbReference type="PRINTS" id="PR00344">
    <property type="entry name" value="BCTRLSENSOR"/>
</dbReference>
<dbReference type="InterPro" id="IPR005467">
    <property type="entry name" value="His_kinase_dom"/>
</dbReference>
<evidence type="ECO:0000313" key="7">
    <source>
        <dbReference type="Proteomes" id="UP000477386"/>
    </source>
</evidence>
<dbReference type="SUPFAM" id="SSF55874">
    <property type="entry name" value="ATPase domain of HSP90 chaperone/DNA topoisomerase II/histidine kinase"/>
    <property type="match status" value="1"/>
</dbReference>
<feature type="domain" description="Histidine kinase" evidence="5">
    <location>
        <begin position="273"/>
        <end position="488"/>
    </location>
</feature>
<keyword evidence="6" id="KW-0418">Kinase</keyword>
<name>A0A6M0IQW8_9BACT</name>
<dbReference type="RefSeq" id="WP_164044033.1">
    <property type="nucleotide sequence ID" value="NZ_JAAGNZ010000008.1"/>
</dbReference>
<evidence type="ECO:0000259" key="5">
    <source>
        <dbReference type="PROSITE" id="PS50109"/>
    </source>
</evidence>
<keyword evidence="4" id="KW-0812">Transmembrane</keyword>
<organism evidence="6 7">
    <name type="scientific">Spirosoma agri</name>
    <dbReference type="NCBI Taxonomy" id="1987381"/>
    <lineage>
        <taxon>Bacteria</taxon>
        <taxon>Pseudomonadati</taxon>
        <taxon>Bacteroidota</taxon>
        <taxon>Cytophagia</taxon>
        <taxon>Cytophagales</taxon>
        <taxon>Cytophagaceae</taxon>
        <taxon>Spirosoma</taxon>
    </lineage>
</organism>
<comment type="catalytic activity">
    <reaction evidence="1">
        <text>ATP + protein L-histidine = ADP + protein N-phospho-L-histidine.</text>
        <dbReference type="EC" id="2.7.13.3"/>
    </reaction>
</comment>
<dbReference type="Gene3D" id="1.10.287.130">
    <property type="match status" value="1"/>
</dbReference>
<evidence type="ECO:0000256" key="3">
    <source>
        <dbReference type="ARBA" id="ARBA00022553"/>
    </source>
</evidence>
<dbReference type="EC" id="2.7.13.3" evidence="2"/>
<reference evidence="6 7" key="1">
    <citation type="submission" date="2020-02" db="EMBL/GenBank/DDBJ databases">
        <title>Draft genome sequence of two Spirosoma agri KCTC 52727 and Spirosoma terrae KCTC 52035.</title>
        <authorList>
            <person name="Rojas J."/>
            <person name="Ambika Manirajan B."/>
            <person name="Ratering S."/>
            <person name="Suarez C."/>
            <person name="Schnell S."/>
        </authorList>
    </citation>
    <scope>NUCLEOTIDE SEQUENCE [LARGE SCALE GENOMIC DNA]</scope>
    <source>
        <strain evidence="6 7">KCTC 52727</strain>
    </source>
</reference>
<dbReference type="Gene3D" id="3.30.565.10">
    <property type="entry name" value="Histidine kinase-like ATPase, C-terminal domain"/>
    <property type="match status" value="1"/>
</dbReference>
<dbReference type="InterPro" id="IPR003661">
    <property type="entry name" value="HisK_dim/P_dom"/>
</dbReference>
<dbReference type="Proteomes" id="UP000477386">
    <property type="component" value="Unassembled WGS sequence"/>
</dbReference>
<dbReference type="InterPro" id="IPR003594">
    <property type="entry name" value="HATPase_dom"/>
</dbReference>
<evidence type="ECO:0000256" key="2">
    <source>
        <dbReference type="ARBA" id="ARBA00012438"/>
    </source>
</evidence>
<gene>
    <name evidence="6" type="ORF">GK091_27895</name>
</gene>
<keyword evidence="4" id="KW-1133">Transmembrane helix</keyword>
<dbReference type="Pfam" id="PF02518">
    <property type="entry name" value="HATPase_c"/>
    <property type="match status" value="1"/>
</dbReference>
<dbReference type="InterPro" id="IPR036890">
    <property type="entry name" value="HATPase_C_sf"/>
</dbReference>
<keyword evidence="4" id="KW-0472">Membrane</keyword>